<sequence>MLLTLRQMKSGATPHILLDKKVSGKFYREQVKSKVTKGFHINKTGRLLELHFVSKMEGLGQVVGHLSFTEFEIFQMAKWSRRGKSDEEFLEAIMKQD</sequence>
<gene>
    <name evidence="1" type="ORF">MTR64_08475</name>
</gene>
<evidence type="ECO:0000313" key="1">
    <source>
        <dbReference type="EMBL" id="MCJ2178595.1"/>
    </source>
</evidence>
<evidence type="ECO:0000313" key="2">
    <source>
        <dbReference type="Proteomes" id="UP001162880"/>
    </source>
</evidence>
<protein>
    <submittedName>
        <fullName evidence="1">Uncharacterized protein</fullName>
    </submittedName>
</protein>
<reference evidence="1" key="1">
    <citation type="submission" date="2022-03" db="EMBL/GenBank/DDBJ databases">
        <title>Identification of a novel bacterium isolated from mangrove sediments.</title>
        <authorList>
            <person name="Pan X."/>
        </authorList>
    </citation>
    <scope>NUCLEOTIDE SEQUENCE</scope>
    <source>
        <strain evidence="1">B2580</strain>
    </source>
</reference>
<comment type="caution">
    <text evidence="1">The sequence shown here is derived from an EMBL/GenBank/DDBJ whole genome shotgun (WGS) entry which is preliminary data.</text>
</comment>
<dbReference type="RefSeq" id="WP_243992763.1">
    <property type="nucleotide sequence ID" value="NZ_JALHLE010000009.1"/>
</dbReference>
<proteinExistence type="predicted"/>
<dbReference type="Proteomes" id="UP001162880">
    <property type="component" value="Unassembled WGS sequence"/>
</dbReference>
<keyword evidence="2" id="KW-1185">Reference proteome</keyword>
<name>A0ABT0B0P3_9SPHN</name>
<organism evidence="1 2">
    <name type="scientific">Novosphingobium album</name>
    <name type="common">ex Hu et al. 2023</name>
    <dbReference type="NCBI Taxonomy" id="2930093"/>
    <lineage>
        <taxon>Bacteria</taxon>
        <taxon>Pseudomonadati</taxon>
        <taxon>Pseudomonadota</taxon>
        <taxon>Alphaproteobacteria</taxon>
        <taxon>Sphingomonadales</taxon>
        <taxon>Sphingomonadaceae</taxon>
        <taxon>Novosphingobium</taxon>
    </lineage>
</organism>
<accession>A0ABT0B0P3</accession>
<dbReference type="EMBL" id="JALHLE010000009">
    <property type="protein sequence ID" value="MCJ2178595.1"/>
    <property type="molecule type" value="Genomic_DNA"/>
</dbReference>